<evidence type="ECO:0008006" key="5">
    <source>
        <dbReference type="Google" id="ProtNLM"/>
    </source>
</evidence>
<dbReference type="EMBL" id="JAVHJO010000010">
    <property type="protein sequence ID" value="KAK6535407.1"/>
    <property type="molecule type" value="Genomic_DNA"/>
</dbReference>
<dbReference type="AlphaFoldDB" id="A0AAV9X3V4"/>
<dbReference type="GO" id="GO:0006044">
    <property type="term" value="P:N-acetylglucosamine metabolic process"/>
    <property type="evidence" value="ECO:0007669"/>
    <property type="project" value="TreeGrafter"/>
</dbReference>
<dbReference type="Pfam" id="PF04724">
    <property type="entry name" value="Glyco_transf_17"/>
    <property type="match status" value="1"/>
</dbReference>
<dbReference type="GO" id="GO:0016020">
    <property type="term" value="C:membrane"/>
    <property type="evidence" value="ECO:0007669"/>
    <property type="project" value="InterPro"/>
</dbReference>
<proteinExistence type="predicted"/>
<keyword evidence="2" id="KW-0812">Transmembrane</keyword>
<evidence type="ECO:0000256" key="2">
    <source>
        <dbReference type="SAM" id="Phobius"/>
    </source>
</evidence>
<feature type="region of interest" description="Disordered" evidence="1">
    <location>
        <begin position="44"/>
        <end position="66"/>
    </location>
</feature>
<feature type="transmembrane region" description="Helical" evidence="2">
    <location>
        <begin position="17"/>
        <end position="38"/>
    </location>
</feature>
<sequence length="379" mass="44805">MGTSTINFNPRNRKLEIGALFVTFLFCFLSWSSLPYYYRDRSESSQDTSNSPAPASPPPERPSSLDFLPLEDAKKFCKNRRWEIWEERQKPRKIYDLILVNTELDWLEIRLGQMHEHVDYFVILEANLTFQDTPKPLFVEENWDRFEKYHSKMIRHTLSIEGAKFEKTWDREKFSRNAIYDQVVPFLEGPHAPEKGDVLLVSDVDEMPRPSTLIALRNCKFPKKLALHSDMYYYSFQWRNRADWGFPHATFYDGNDTVLPDDLRHTADAHLYRAAWHCSYCFSTIGEFVKKINSFSHTEYNLAKFKDPKQILEHVRFGIDFFDRDGEKWDRVEDNADVPGFLKENEAEYLFMLDRDPEHANLVDYQEFNNSTESAETPP</sequence>
<keyword evidence="2" id="KW-1133">Transmembrane helix</keyword>
<organism evidence="3 4">
    <name type="scientific">Orbilia ellipsospora</name>
    <dbReference type="NCBI Taxonomy" id="2528407"/>
    <lineage>
        <taxon>Eukaryota</taxon>
        <taxon>Fungi</taxon>
        <taxon>Dikarya</taxon>
        <taxon>Ascomycota</taxon>
        <taxon>Pezizomycotina</taxon>
        <taxon>Orbiliomycetes</taxon>
        <taxon>Orbiliales</taxon>
        <taxon>Orbiliaceae</taxon>
        <taxon>Orbilia</taxon>
    </lineage>
</organism>
<reference evidence="3 4" key="1">
    <citation type="submission" date="2019-10" db="EMBL/GenBank/DDBJ databases">
        <authorList>
            <person name="Palmer J.M."/>
        </authorList>
    </citation>
    <scope>NUCLEOTIDE SEQUENCE [LARGE SCALE GENOMIC DNA]</scope>
    <source>
        <strain evidence="3 4">TWF694</strain>
    </source>
</reference>
<dbReference type="PANTHER" id="PTHR12224">
    <property type="entry name" value="BETA-1,4-MANNOSYL-GLYCOPROTEIN BETA-1,4-N-ACETYLGLUCOSAMINYL-TRANSFERASE"/>
    <property type="match status" value="1"/>
</dbReference>
<evidence type="ECO:0000313" key="4">
    <source>
        <dbReference type="Proteomes" id="UP001365542"/>
    </source>
</evidence>
<evidence type="ECO:0000313" key="3">
    <source>
        <dbReference type="EMBL" id="KAK6535407.1"/>
    </source>
</evidence>
<dbReference type="GO" id="GO:0003830">
    <property type="term" value="F:beta-1,4-mannosylglycoprotein 4-beta-N-acetylglucosaminyltransferase activity"/>
    <property type="evidence" value="ECO:0007669"/>
    <property type="project" value="InterPro"/>
</dbReference>
<comment type="caution">
    <text evidence="3">The sequence shown here is derived from an EMBL/GenBank/DDBJ whole genome shotgun (WGS) entry which is preliminary data.</text>
</comment>
<keyword evidence="2" id="KW-0472">Membrane</keyword>
<evidence type="ECO:0000256" key="1">
    <source>
        <dbReference type="SAM" id="MobiDB-lite"/>
    </source>
</evidence>
<dbReference type="Proteomes" id="UP001365542">
    <property type="component" value="Unassembled WGS sequence"/>
</dbReference>
<protein>
    <recommendedName>
        <fullName evidence="5">Glycosyltransferase family 17 protein</fullName>
    </recommendedName>
</protein>
<name>A0AAV9X3V4_9PEZI</name>
<keyword evidence="4" id="KW-1185">Reference proteome</keyword>
<dbReference type="InterPro" id="IPR006813">
    <property type="entry name" value="Glyco_trans_17"/>
</dbReference>
<accession>A0AAV9X3V4</accession>
<gene>
    <name evidence="3" type="ORF">TWF694_001868</name>
</gene>
<dbReference type="PANTHER" id="PTHR12224:SF0">
    <property type="entry name" value="BETA-1,4-MANNOSYL-GLYCOPROTEIN 4-BETA-N-ACETYLGLUCOSAMINYLTRANSFERASE"/>
    <property type="match status" value="1"/>
</dbReference>